<organism evidence="1 2">
    <name type="scientific">Clostridium felsineum</name>
    <dbReference type="NCBI Taxonomy" id="36839"/>
    <lineage>
        <taxon>Bacteria</taxon>
        <taxon>Bacillati</taxon>
        <taxon>Bacillota</taxon>
        <taxon>Clostridia</taxon>
        <taxon>Eubacteriales</taxon>
        <taxon>Clostridiaceae</taxon>
        <taxon>Clostridium</taxon>
    </lineage>
</organism>
<protein>
    <submittedName>
        <fullName evidence="1">Uncharacterized protein</fullName>
    </submittedName>
</protein>
<evidence type="ECO:0000313" key="2">
    <source>
        <dbReference type="Proteomes" id="UP000190951"/>
    </source>
</evidence>
<evidence type="ECO:0000313" key="1">
    <source>
        <dbReference type="EMBL" id="URZ12731.1"/>
    </source>
</evidence>
<dbReference type="AlphaFoldDB" id="A0A1S8KZ24"/>
<gene>
    <name evidence="1" type="ORF">CROST_034760</name>
</gene>
<accession>A0A1S8KZ24</accession>
<dbReference type="NCBIfam" id="NF041644">
    <property type="entry name" value="CBO0543_fam"/>
    <property type="match status" value="1"/>
</dbReference>
<dbReference type="Proteomes" id="UP000190951">
    <property type="component" value="Chromosome"/>
</dbReference>
<dbReference type="InterPro" id="IPR048147">
    <property type="entry name" value="CBO0543-like"/>
</dbReference>
<dbReference type="STRING" id="84029.CROST_39940"/>
<dbReference type="KEGG" id="crw:CROST_034760"/>
<keyword evidence="2" id="KW-1185">Reference proteome</keyword>
<reference evidence="1 2" key="1">
    <citation type="submission" date="2022-04" db="EMBL/GenBank/DDBJ databases">
        <title>Genome sequence of C. roseum typestrain.</title>
        <authorList>
            <person name="Poehlein A."/>
            <person name="Schoch T."/>
            <person name="Duerre P."/>
            <person name="Daniel R."/>
        </authorList>
    </citation>
    <scope>NUCLEOTIDE SEQUENCE [LARGE SCALE GENOMIC DNA]</scope>
    <source>
        <strain evidence="1 2">DSM 7320</strain>
    </source>
</reference>
<name>A0A1S8KZ24_9CLOT</name>
<dbReference type="RefSeq" id="WP_077834150.1">
    <property type="nucleotide sequence ID" value="NZ_CP096983.1"/>
</dbReference>
<dbReference type="EMBL" id="CP096983">
    <property type="protein sequence ID" value="URZ12731.1"/>
    <property type="molecule type" value="Genomic_DNA"/>
</dbReference>
<proteinExistence type="predicted"/>
<sequence length="197" mass="23332">MNIGWNVETFFLITGTVLSTIGSIFIMKNNWKQYGILYISSGVVGELLCYFFIITGLYVYPYRILPQISQMPLTLIMTMFPFYVMFGVRYSPARWAYKIPFYWVLVHIGMFGEVIAQNFTRVIKYNRFWDTWDSYTWWWLFLLIFEVIGGILVSKEYRKPIDEGVFTYGKLGWFIVHFILISTVFLAGFFMGMKTLK</sequence>